<evidence type="ECO:0000313" key="2">
    <source>
        <dbReference type="Proteomes" id="UP000219338"/>
    </source>
</evidence>
<organism evidence="1 2">
    <name type="scientific">Armillaria ostoyae</name>
    <name type="common">Armillaria root rot fungus</name>
    <dbReference type="NCBI Taxonomy" id="47428"/>
    <lineage>
        <taxon>Eukaryota</taxon>
        <taxon>Fungi</taxon>
        <taxon>Dikarya</taxon>
        <taxon>Basidiomycota</taxon>
        <taxon>Agaricomycotina</taxon>
        <taxon>Agaricomycetes</taxon>
        <taxon>Agaricomycetidae</taxon>
        <taxon>Agaricales</taxon>
        <taxon>Marasmiineae</taxon>
        <taxon>Physalacriaceae</taxon>
        <taxon>Armillaria</taxon>
    </lineage>
</organism>
<keyword evidence="2" id="KW-1185">Reference proteome</keyword>
<dbReference type="AlphaFoldDB" id="A0A284RKV0"/>
<gene>
    <name evidence="1" type="ORF">ARMOST_12758</name>
</gene>
<protein>
    <submittedName>
        <fullName evidence="1">Uncharacterized protein</fullName>
    </submittedName>
</protein>
<sequence>MSFGVNRRADSEIGVGYHWMAWKSQSHHPEFTAPSANCAYLTNTSESVKNELLRNKYRITLCATDAYFASGRQFKANFPLGFRIK</sequence>
<proteinExistence type="predicted"/>
<reference evidence="2" key="1">
    <citation type="journal article" date="2017" name="Nat. Ecol. Evol.">
        <title>Genome expansion and lineage-specific genetic innovations in the forest pathogenic fungi Armillaria.</title>
        <authorList>
            <person name="Sipos G."/>
            <person name="Prasanna A.N."/>
            <person name="Walter M.C."/>
            <person name="O'Connor E."/>
            <person name="Balint B."/>
            <person name="Krizsan K."/>
            <person name="Kiss B."/>
            <person name="Hess J."/>
            <person name="Varga T."/>
            <person name="Slot J."/>
            <person name="Riley R."/>
            <person name="Boka B."/>
            <person name="Rigling D."/>
            <person name="Barry K."/>
            <person name="Lee J."/>
            <person name="Mihaltcheva S."/>
            <person name="LaButti K."/>
            <person name="Lipzen A."/>
            <person name="Waldron R."/>
            <person name="Moloney N.M."/>
            <person name="Sperisen C."/>
            <person name="Kredics L."/>
            <person name="Vagvoelgyi C."/>
            <person name="Patrignani A."/>
            <person name="Fitzpatrick D."/>
            <person name="Nagy I."/>
            <person name="Doyle S."/>
            <person name="Anderson J.B."/>
            <person name="Grigoriev I.V."/>
            <person name="Gueldener U."/>
            <person name="Muensterkoetter M."/>
            <person name="Nagy L.G."/>
        </authorList>
    </citation>
    <scope>NUCLEOTIDE SEQUENCE [LARGE SCALE GENOMIC DNA]</scope>
    <source>
        <strain evidence="2">C18/9</strain>
    </source>
</reference>
<name>A0A284RKV0_ARMOS</name>
<dbReference type="EMBL" id="FUEG01000010">
    <property type="protein sequence ID" value="SJL09380.1"/>
    <property type="molecule type" value="Genomic_DNA"/>
</dbReference>
<dbReference type="Proteomes" id="UP000219338">
    <property type="component" value="Unassembled WGS sequence"/>
</dbReference>
<evidence type="ECO:0000313" key="1">
    <source>
        <dbReference type="EMBL" id="SJL09380.1"/>
    </source>
</evidence>
<accession>A0A284RKV0</accession>